<dbReference type="Pfam" id="PF01464">
    <property type="entry name" value="SLT"/>
    <property type="match status" value="1"/>
</dbReference>
<feature type="domain" description="Transglycosylase SLT" evidence="3">
    <location>
        <begin position="173"/>
        <end position="260"/>
    </location>
</feature>
<comment type="similarity">
    <text evidence="2">Belongs to the virb1 family.</text>
</comment>
<evidence type="ECO:0000256" key="2">
    <source>
        <dbReference type="ARBA" id="ARBA00009387"/>
    </source>
</evidence>
<gene>
    <name evidence="4" type="ORF">GQ651_12885</name>
</gene>
<name>A0A7C9ITG2_9RHOB</name>
<accession>A0A7C9ITG2</accession>
<dbReference type="SUPFAM" id="SSF53955">
    <property type="entry name" value="Lysozyme-like"/>
    <property type="match status" value="1"/>
</dbReference>
<dbReference type="AlphaFoldDB" id="A0A7C9ITG2"/>
<evidence type="ECO:0000256" key="1">
    <source>
        <dbReference type="ARBA" id="ARBA00007734"/>
    </source>
</evidence>
<comment type="similarity">
    <text evidence="1">Belongs to the transglycosylase Slt family.</text>
</comment>
<dbReference type="InterPro" id="IPR008258">
    <property type="entry name" value="Transglycosylase_SLT_dom_1"/>
</dbReference>
<sequence length="308" mass="32213">MPGARSWGNVRWSGKRPVLIAGVLVAGLLAAGGAPGSVTPAAAQVAQEGGDFTFRRVGPPGQSGGKRITVQIDPEAEVFRITPGSTTRRPGDPRPAAAFQLPEGLLPQEPAEYSWYWEVVSPTLGVDPARRFSDAIAAVEQAGMRIRTPRLQTLRDIADRHGVDILTSTIGTDVSPALVLAVIAVESAGRVEAVSHAGAQGLMQLMPATAARFGVSDSMDSRQNIKGGVAYLNWLLKEFDGDPILALAGYNAGEGAVAEHGGVPPYAETRGYVPKVLAAWTVARSLCLTPPDLVSDGCVFVTARAASQ</sequence>
<proteinExistence type="inferred from homology"/>
<evidence type="ECO:0000313" key="5">
    <source>
        <dbReference type="Proteomes" id="UP000480350"/>
    </source>
</evidence>
<protein>
    <submittedName>
        <fullName evidence="4">Transglycosylase SLT domain-containing protein</fullName>
    </submittedName>
</protein>
<dbReference type="PANTHER" id="PTHR37423">
    <property type="entry name" value="SOLUBLE LYTIC MUREIN TRANSGLYCOSYLASE-RELATED"/>
    <property type="match status" value="1"/>
</dbReference>
<dbReference type="EMBL" id="WUPT01000002">
    <property type="protein sequence ID" value="MXQ08745.1"/>
    <property type="molecule type" value="Genomic_DNA"/>
</dbReference>
<reference evidence="4 5" key="1">
    <citation type="submission" date="2019-12" db="EMBL/GenBank/DDBJ databases">
        <authorList>
            <person name="Lee S.D."/>
        </authorList>
    </citation>
    <scope>NUCLEOTIDE SEQUENCE [LARGE SCALE GENOMIC DNA]</scope>
    <source>
        <strain evidence="4 5">GH1-50</strain>
    </source>
</reference>
<keyword evidence="5" id="KW-1185">Reference proteome</keyword>
<reference evidence="4 5" key="2">
    <citation type="submission" date="2020-03" db="EMBL/GenBank/DDBJ databases">
        <title>Kangsaoukella pontilimi gen. nov., sp. nov., a new member of the family Rhodobacteraceae isolated from a tidal mudflat.</title>
        <authorList>
            <person name="Kim I.S."/>
        </authorList>
    </citation>
    <scope>NUCLEOTIDE SEQUENCE [LARGE SCALE GENOMIC DNA]</scope>
    <source>
        <strain evidence="4 5">GH1-50</strain>
    </source>
</reference>
<organism evidence="4 5">
    <name type="scientific">Kangsaoukella pontilimi</name>
    <dbReference type="NCBI Taxonomy" id="2691042"/>
    <lineage>
        <taxon>Bacteria</taxon>
        <taxon>Pseudomonadati</taxon>
        <taxon>Pseudomonadota</taxon>
        <taxon>Alphaproteobacteria</taxon>
        <taxon>Rhodobacterales</taxon>
        <taxon>Paracoccaceae</taxon>
        <taxon>Kangsaoukella</taxon>
    </lineage>
</organism>
<comment type="caution">
    <text evidence="4">The sequence shown here is derived from an EMBL/GenBank/DDBJ whole genome shotgun (WGS) entry which is preliminary data.</text>
</comment>
<dbReference type="InterPro" id="IPR023346">
    <property type="entry name" value="Lysozyme-like_dom_sf"/>
</dbReference>
<dbReference type="Proteomes" id="UP000480350">
    <property type="component" value="Unassembled WGS sequence"/>
</dbReference>
<dbReference type="CDD" id="cd00254">
    <property type="entry name" value="LT-like"/>
    <property type="match status" value="1"/>
</dbReference>
<evidence type="ECO:0000259" key="3">
    <source>
        <dbReference type="Pfam" id="PF01464"/>
    </source>
</evidence>
<dbReference type="PANTHER" id="PTHR37423:SF2">
    <property type="entry name" value="MEMBRANE-BOUND LYTIC MUREIN TRANSGLYCOSYLASE C"/>
    <property type="match status" value="1"/>
</dbReference>
<dbReference type="Gene3D" id="1.10.530.10">
    <property type="match status" value="1"/>
</dbReference>
<evidence type="ECO:0000313" key="4">
    <source>
        <dbReference type="EMBL" id="MXQ08745.1"/>
    </source>
</evidence>